<dbReference type="InterPro" id="IPR021255">
    <property type="entry name" value="DUF2807"/>
</dbReference>
<dbReference type="RefSeq" id="WP_176028179.1">
    <property type="nucleotide sequence ID" value="NZ_JBHSJV010000001.1"/>
</dbReference>
<keyword evidence="3" id="KW-1185">Reference proteome</keyword>
<evidence type="ECO:0000313" key="2">
    <source>
        <dbReference type="EMBL" id="MFD2589195.1"/>
    </source>
</evidence>
<dbReference type="Proteomes" id="UP001597459">
    <property type="component" value="Unassembled WGS sequence"/>
</dbReference>
<evidence type="ECO:0000259" key="1">
    <source>
        <dbReference type="Pfam" id="PF10988"/>
    </source>
</evidence>
<name>A0ABW5N0Z7_9FLAO</name>
<feature type="domain" description="Putative auto-transporter adhesin head GIN" evidence="1">
    <location>
        <begin position="29"/>
        <end position="208"/>
    </location>
</feature>
<dbReference type="Gene3D" id="2.160.20.120">
    <property type="match status" value="1"/>
</dbReference>
<evidence type="ECO:0000313" key="3">
    <source>
        <dbReference type="Proteomes" id="UP001597459"/>
    </source>
</evidence>
<organism evidence="2 3">
    <name type="scientific">Aquimarina hainanensis</name>
    <dbReference type="NCBI Taxonomy" id="1578017"/>
    <lineage>
        <taxon>Bacteria</taxon>
        <taxon>Pseudomonadati</taxon>
        <taxon>Bacteroidota</taxon>
        <taxon>Flavobacteriia</taxon>
        <taxon>Flavobacteriales</taxon>
        <taxon>Flavobacteriaceae</taxon>
        <taxon>Aquimarina</taxon>
    </lineage>
</organism>
<protein>
    <submittedName>
        <fullName evidence="2">Head GIN domain-containing protein</fullName>
    </submittedName>
</protein>
<proteinExistence type="predicted"/>
<sequence length="225" mass="24963">MKKAMLTLCLLMGMYSYSQRMITREINSFDELKVFDKIPVTLKKSQWNRVDIEGIQKDQIKIVEKNRTLKIRMSLDNLWSSDKTTKVTVYYTDIDIIDANEGARVFLGDTLVNKKLILKTQEGASIKGAIRTDDLLVKAISGGHLKLKGIATDQEIMINSGGSFEAKNLQSEVTNVRISAGGNASIYATDFVIAKTTAGGTIRIYGNPREIDGKRVLGGKIIEVN</sequence>
<gene>
    <name evidence="2" type="ORF">ACFSTE_00025</name>
</gene>
<comment type="caution">
    <text evidence="2">The sequence shown here is derived from an EMBL/GenBank/DDBJ whole genome shotgun (WGS) entry which is preliminary data.</text>
</comment>
<accession>A0ABW5N0Z7</accession>
<dbReference type="Pfam" id="PF10988">
    <property type="entry name" value="DUF2807"/>
    <property type="match status" value="1"/>
</dbReference>
<reference evidence="3" key="1">
    <citation type="journal article" date="2019" name="Int. J. Syst. Evol. Microbiol.">
        <title>The Global Catalogue of Microorganisms (GCM) 10K type strain sequencing project: providing services to taxonomists for standard genome sequencing and annotation.</title>
        <authorList>
            <consortium name="The Broad Institute Genomics Platform"/>
            <consortium name="The Broad Institute Genome Sequencing Center for Infectious Disease"/>
            <person name="Wu L."/>
            <person name="Ma J."/>
        </authorList>
    </citation>
    <scope>NUCLEOTIDE SEQUENCE [LARGE SCALE GENOMIC DNA]</scope>
    <source>
        <strain evidence="3">KCTC 42423</strain>
    </source>
</reference>
<dbReference type="EMBL" id="JBHULX010000001">
    <property type="protein sequence ID" value="MFD2589195.1"/>
    <property type="molecule type" value="Genomic_DNA"/>
</dbReference>